<reference evidence="4 5" key="1">
    <citation type="journal article" date="2019" name="ISME J.">
        <title>Genome analyses of uncultured TG2/ZB3 bacteria in 'Margulisbacteria' specifically attached to ectosymbiotic spirochetes of protists in the termite gut.</title>
        <authorList>
            <person name="Utami Y.D."/>
            <person name="Kuwahara H."/>
            <person name="Igai K."/>
            <person name="Murakami T."/>
            <person name="Sugaya K."/>
            <person name="Morikawa T."/>
            <person name="Nagura Y."/>
            <person name="Yuki M."/>
            <person name="Deevong P."/>
            <person name="Inoue T."/>
            <person name="Kihara K."/>
            <person name="Lo N."/>
            <person name="Yamada A."/>
            <person name="Ohkuma M."/>
            <person name="Hongoh Y."/>
        </authorList>
    </citation>
    <scope>NUCLEOTIDE SEQUENCE [LARGE SCALE GENOMIC DNA]</scope>
    <source>
        <strain evidence="4">RsDinE6-01</strain>
    </source>
</reference>
<organism evidence="4 5">
    <name type="scientific">Candidatus Termititenax dinenymphae</name>
    <dbReference type="NCBI Taxonomy" id="2218523"/>
    <lineage>
        <taxon>Bacteria</taxon>
        <taxon>Bacillati</taxon>
        <taxon>Candidatus Margulisiibacteriota</taxon>
        <taxon>Candidatus Termititenacia</taxon>
        <taxon>Candidatus Termititenacales</taxon>
        <taxon>Candidatus Termititenacaceae</taxon>
        <taxon>Candidatus Termititenax</taxon>
    </lineage>
</organism>
<dbReference type="EMBL" id="BGZP01000001">
    <property type="protein sequence ID" value="GBR77423.1"/>
    <property type="molecule type" value="Genomic_DNA"/>
</dbReference>
<dbReference type="Proteomes" id="UP000282196">
    <property type="component" value="Unassembled WGS sequence"/>
</dbReference>
<comment type="caution">
    <text evidence="4">The sequence shown here is derived from an EMBL/GenBank/DDBJ whole genome shotgun (WGS) entry which is preliminary data.</text>
</comment>
<evidence type="ECO:0000256" key="1">
    <source>
        <dbReference type="ARBA" id="ARBA00022723"/>
    </source>
</evidence>
<dbReference type="Gene3D" id="3.30.70.2330">
    <property type="match status" value="1"/>
</dbReference>
<dbReference type="GO" id="GO:0003676">
    <property type="term" value="F:nucleic acid binding"/>
    <property type="evidence" value="ECO:0007669"/>
    <property type="project" value="InterPro"/>
</dbReference>
<dbReference type="InterPro" id="IPR014905">
    <property type="entry name" value="HIRAN"/>
</dbReference>
<feature type="domain" description="HIRAN" evidence="3">
    <location>
        <begin position="140"/>
        <end position="212"/>
    </location>
</feature>
<keyword evidence="2" id="KW-0378">Hydrolase</keyword>
<dbReference type="GO" id="GO:0016818">
    <property type="term" value="F:hydrolase activity, acting on acid anhydrides, in phosphorus-containing anhydrides"/>
    <property type="evidence" value="ECO:0007669"/>
    <property type="project" value="InterPro"/>
</dbReference>
<evidence type="ECO:0000313" key="4">
    <source>
        <dbReference type="EMBL" id="GBR77423.1"/>
    </source>
</evidence>
<keyword evidence="1" id="KW-0479">Metal-binding</keyword>
<evidence type="ECO:0000313" key="5">
    <source>
        <dbReference type="Proteomes" id="UP000282196"/>
    </source>
</evidence>
<sequence>MNWIEHIVEPTKLFLTWQSPDVNNRLRRVVAHLLKDGENNASLVYLTDTEDFKKAKEAGFTGFPAFGLERNKHDNALDIFLKRLPPKSRGDYDKYLEAIRIKPKTTISDFTLLGYSGVKLPDDDFVLLHPFDNAKGEFELLVEVCGFRHIDNVSDIRALLKEGQVVSLQKDTKNPVDSTAIKIIFNGIKLGYINRALLPVFNKWFDNNSIKKTVIERINGTATTPKLYLFVRMKV</sequence>
<dbReference type="GO" id="GO:0008270">
    <property type="term" value="F:zinc ion binding"/>
    <property type="evidence" value="ECO:0007669"/>
    <property type="project" value="InterPro"/>
</dbReference>
<name>A0A388TJE8_9BACT</name>
<dbReference type="AlphaFoldDB" id="A0A388TJE8"/>
<keyword evidence="5" id="KW-1185">Reference proteome</keyword>
<protein>
    <recommendedName>
        <fullName evidence="3">HIRAN domain-containing protein</fullName>
    </recommendedName>
</protein>
<proteinExistence type="predicted"/>
<accession>A0A388TJE8</accession>
<dbReference type="Pfam" id="PF08797">
    <property type="entry name" value="HIRAN"/>
    <property type="match status" value="1"/>
</dbReference>
<evidence type="ECO:0000259" key="3">
    <source>
        <dbReference type="Pfam" id="PF08797"/>
    </source>
</evidence>
<gene>
    <name evidence="4" type="ORF">RDn1_082</name>
</gene>
<evidence type="ECO:0000256" key="2">
    <source>
        <dbReference type="ARBA" id="ARBA00022801"/>
    </source>
</evidence>